<reference evidence="1" key="1">
    <citation type="submission" date="2023-05" db="EMBL/GenBank/DDBJ databases">
        <authorList>
            <consortium name="ELIXIR-Norway"/>
        </authorList>
    </citation>
    <scope>NUCLEOTIDE SEQUENCE</scope>
</reference>
<name>A0AC59YBS5_RANTA</name>
<accession>A0AC59YBS5</accession>
<gene>
    <name evidence="1" type="ORF">MRATA1EN22A_LOCUS4250</name>
</gene>
<protein>
    <submittedName>
        <fullName evidence="1">Uncharacterized protein</fullName>
    </submittedName>
</protein>
<dbReference type="Proteomes" id="UP001162501">
    <property type="component" value="Chromosome 12"/>
</dbReference>
<feature type="non-terminal residue" evidence="1">
    <location>
        <position position="153"/>
    </location>
</feature>
<evidence type="ECO:0000313" key="1">
    <source>
        <dbReference type="EMBL" id="CAM9560349.1"/>
    </source>
</evidence>
<proteinExistence type="predicted"/>
<dbReference type="EMBL" id="OX596096">
    <property type="protein sequence ID" value="CAM9560349.1"/>
    <property type="molecule type" value="Genomic_DNA"/>
</dbReference>
<feature type="non-terminal residue" evidence="1">
    <location>
        <position position="1"/>
    </location>
</feature>
<sequence>TNTLVFTVKQAGYSRTLLEALLTESLESIIRFVDLPPHCSPNLKALPHHHHLKFKLPSQPTPLAALPPTSMGPFFQSACHLAGRVSFQIVNLILPAPIFKYLTSFSLPLQLRRQIPEGPARPAVCLPLLLCPLHQLGGRGGGPSSPGMCGVLL</sequence>
<evidence type="ECO:0000313" key="2">
    <source>
        <dbReference type="Proteomes" id="UP001162501"/>
    </source>
</evidence>
<organism evidence="1 2">
    <name type="scientific">Rangifer tarandus platyrhynchus</name>
    <name type="common">Svalbard reindeer</name>
    <dbReference type="NCBI Taxonomy" id="3082113"/>
    <lineage>
        <taxon>Eukaryota</taxon>
        <taxon>Metazoa</taxon>
        <taxon>Chordata</taxon>
        <taxon>Craniata</taxon>
        <taxon>Vertebrata</taxon>
        <taxon>Euteleostomi</taxon>
        <taxon>Mammalia</taxon>
        <taxon>Eutheria</taxon>
        <taxon>Laurasiatheria</taxon>
        <taxon>Artiodactyla</taxon>
        <taxon>Ruminantia</taxon>
        <taxon>Pecora</taxon>
        <taxon>Cervidae</taxon>
        <taxon>Odocoileinae</taxon>
        <taxon>Rangifer</taxon>
    </lineage>
</organism>
<reference evidence="1" key="2">
    <citation type="submission" date="2025-03" db="EMBL/GenBank/DDBJ databases">
        <authorList>
            <consortium name="ELIXIR-Norway"/>
            <consortium name="Elixir Norway"/>
        </authorList>
    </citation>
    <scope>NUCLEOTIDE SEQUENCE</scope>
</reference>